<sequence>MPKQTCAVQSFEKCWSPLEICLRQQQKKQRSSSRKFFLRIKIVLMTPKGETTSIENSSSGSASCRSSDAGKSSSLESSSANTGDSPKSSSIKATKLELSGKETKHVNRLRYLVLVVLIFVSIGISCLVYFLVDLATTAEMESGYERSVGRLTTAFEQIRTHRIASLASLAIATNAHGIDHIRDWPFVSLSFFQKRSYIPKVQSGVLQVSIAPFVSNQHQSDWEAYVVSEEPQVAWMEESMKFQEETGVSAFITDYGMNWRNESEHKVKTWTEEEVVDNTFPFTMINEISHQHHFPFWQMSPFISFDGVNLDILQDSRGKYALECFEQRAVVVGGMAYAPAGGMTSINHYTATFARLLSIQAKEEVDYQGDPMSNFFIPIFDSFEPERNSTAVLVGVFNWGTYFRDVLPTNFGGIDVVLHNTCYESFTYRLGFQGVASPLGKGDLHDKKFDGYGHFSDGLQSGITEDGTRLGLPFANSTCQYTISIYPTQIFMNEYHSLAPLIVSIIVLVFCFTIFLFLVYDRIVEKRQALVLEKALQSTAVVSSLFPKNVRDRIMKSAGNGNVDHCETDLAGASIREKLQNSKIGREMSIGFGGNSAEGYRSGDTIADLFPNCTVLFADIAGFTAWSSSRSPEQVFTLLQNIYQAFDKIASRRKVFKVETIGDSYVAVTGLPEPQEDHALIMAKFARECLTKMSEVTCALEVLLGPDTTELSMRVGMNSGQVTGGVLIGERARFQLFGDTVNTAARMESTGCPGKIQLSLSTAELLIAAGKDNWIQPREDAVTAKGKGIMQTYWLTPKHTSQGKGPRGIAVGYGGSVFAQESDAAILVPRSVDHSHKVVRMIGWMSEVLIDYVKQIIAKNEATGITSAKEFEATFEPKEGICLDELVESFSLIKVTKEEKKLVREKYLTVELSEDIVNQLHLYVQKIAALYNASNPFHNFDHACHVTMSVHKLMKRVVTDGTHSEEGIMVSLEQERKDTYGILTSDPLTLFAIVFSALIHDVDHPGVSNVQLAKESPEVAEHYKNKSIAEQNSFDISWDLLMGNQFKALRKAIFPRRSDLLRFRQVAINIVLATDIFDKEMGGMRKERWEKVFGDNCSSCGLGDDEKMQNTRATIVLEHIIQASDVSHTMQHWHVYVKWNKKLFEEMSLAFVQGRMAFDPAVFWYQGELSFLDNYVIPLAKKIGECGVFGVSSDEYLQYAMSNRKEWEVKGKSVVADMVASLQKHCIIDSH</sequence>
<dbReference type="GO" id="GO:0007168">
    <property type="term" value="P:receptor guanylyl cyclase signaling pathway"/>
    <property type="evidence" value="ECO:0007669"/>
    <property type="project" value="TreeGrafter"/>
</dbReference>
<dbReference type="PROSITE" id="PS51845">
    <property type="entry name" value="PDEASE_I_2"/>
    <property type="match status" value="1"/>
</dbReference>
<dbReference type="GO" id="GO:0004016">
    <property type="term" value="F:adenylate cyclase activity"/>
    <property type="evidence" value="ECO:0007669"/>
    <property type="project" value="TreeGrafter"/>
</dbReference>
<dbReference type="GO" id="GO:0000166">
    <property type="term" value="F:nucleotide binding"/>
    <property type="evidence" value="ECO:0007669"/>
    <property type="project" value="UniProtKB-KW"/>
</dbReference>
<accession>A0A9K3L007</accession>
<dbReference type="GO" id="GO:0004114">
    <property type="term" value="F:3',5'-cyclic-nucleotide phosphodiesterase activity"/>
    <property type="evidence" value="ECO:0007669"/>
    <property type="project" value="InterPro"/>
</dbReference>
<feature type="compositionally biased region" description="Low complexity" evidence="3">
    <location>
        <begin position="57"/>
        <end position="79"/>
    </location>
</feature>
<evidence type="ECO:0000259" key="5">
    <source>
        <dbReference type="PROSITE" id="PS50125"/>
    </source>
</evidence>
<dbReference type="PANTHER" id="PTHR11920:SF335">
    <property type="entry name" value="GUANYLATE CYCLASE"/>
    <property type="match status" value="1"/>
</dbReference>
<evidence type="ECO:0000313" key="7">
    <source>
        <dbReference type="EMBL" id="KAG7352291.1"/>
    </source>
</evidence>
<dbReference type="GO" id="GO:0005886">
    <property type="term" value="C:plasma membrane"/>
    <property type="evidence" value="ECO:0007669"/>
    <property type="project" value="TreeGrafter"/>
</dbReference>
<comment type="caution">
    <text evidence="7">The sequence shown here is derived from an EMBL/GenBank/DDBJ whole genome shotgun (WGS) entry which is preliminary data.</text>
</comment>
<dbReference type="Pfam" id="PF00233">
    <property type="entry name" value="PDEase_I"/>
    <property type="match status" value="1"/>
</dbReference>
<dbReference type="PROSITE" id="PS50125">
    <property type="entry name" value="GUANYLATE_CYCLASE_2"/>
    <property type="match status" value="1"/>
</dbReference>
<dbReference type="EMBL" id="JAGRRH010000017">
    <property type="protein sequence ID" value="KAG7352291.1"/>
    <property type="molecule type" value="Genomic_DNA"/>
</dbReference>
<feature type="domain" description="Guanylate cyclase" evidence="5">
    <location>
        <begin position="614"/>
        <end position="748"/>
    </location>
</feature>
<keyword evidence="8" id="KW-1185">Reference proteome</keyword>
<protein>
    <submittedName>
        <fullName evidence="7">Adenylate/guanylate cyclase</fullName>
    </submittedName>
</protein>
<dbReference type="AlphaFoldDB" id="A0A9K3L007"/>
<feature type="domain" description="PDEase" evidence="6">
    <location>
        <begin position="848"/>
        <end position="1076"/>
    </location>
</feature>
<dbReference type="PANTHER" id="PTHR11920">
    <property type="entry name" value="GUANYLYL CYCLASE"/>
    <property type="match status" value="1"/>
</dbReference>
<evidence type="ECO:0000256" key="2">
    <source>
        <dbReference type="ARBA" id="ARBA00023239"/>
    </source>
</evidence>
<evidence type="ECO:0000259" key="6">
    <source>
        <dbReference type="PROSITE" id="PS51845"/>
    </source>
</evidence>
<keyword evidence="1" id="KW-0547">Nucleotide-binding</keyword>
<feature type="transmembrane region" description="Helical" evidence="4">
    <location>
        <begin position="498"/>
        <end position="520"/>
    </location>
</feature>
<dbReference type="InterPro" id="IPR001054">
    <property type="entry name" value="A/G_cyclase"/>
</dbReference>
<keyword evidence="2" id="KW-0456">Lyase</keyword>
<dbReference type="InterPro" id="IPR002073">
    <property type="entry name" value="PDEase_catalytic_dom"/>
</dbReference>
<evidence type="ECO:0000313" key="8">
    <source>
        <dbReference type="Proteomes" id="UP000693970"/>
    </source>
</evidence>
<feature type="transmembrane region" description="Helical" evidence="4">
    <location>
        <begin position="111"/>
        <end position="132"/>
    </location>
</feature>
<dbReference type="GO" id="GO:0001653">
    <property type="term" value="F:peptide receptor activity"/>
    <property type="evidence" value="ECO:0007669"/>
    <property type="project" value="TreeGrafter"/>
</dbReference>
<reference evidence="7" key="2">
    <citation type="submission" date="2021-04" db="EMBL/GenBank/DDBJ databases">
        <authorList>
            <person name="Podell S."/>
        </authorList>
    </citation>
    <scope>NUCLEOTIDE SEQUENCE</scope>
    <source>
        <strain evidence="7">Hildebrandi</strain>
    </source>
</reference>
<dbReference type="GO" id="GO:0004383">
    <property type="term" value="F:guanylate cyclase activity"/>
    <property type="evidence" value="ECO:0007669"/>
    <property type="project" value="TreeGrafter"/>
</dbReference>
<dbReference type="InterPro" id="IPR050401">
    <property type="entry name" value="Cyclic_nucleotide_synthase"/>
</dbReference>
<evidence type="ECO:0000256" key="3">
    <source>
        <dbReference type="SAM" id="MobiDB-lite"/>
    </source>
</evidence>
<keyword evidence="4" id="KW-0812">Transmembrane</keyword>
<organism evidence="7 8">
    <name type="scientific">Nitzschia inconspicua</name>
    <dbReference type="NCBI Taxonomy" id="303405"/>
    <lineage>
        <taxon>Eukaryota</taxon>
        <taxon>Sar</taxon>
        <taxon>Stramenopiles</taxon>
        <taxon>Ochrophyta</taxon>
        <taxon>Bacillariophyta</taxon>
        <taxon>Bacillariophyceae</taxon>
        <taxon>Bacillariophycidae</taxon>
        <taxon>Bacillariales</taxon>
        <taxon>Bacillariaceae</taxon>
        <taxon>Nitzschia</taxon>
    </lineage>
</organism>
<evidence type="ECO:0000256" key="4">
    <source>
        <dbReference type="SAM" id="Phobius"/>
    </source>
</evidence>
<feature type="compositionally biased region" description="Polar residues" evidence="3">
    <location>
        <begin position="80"/>
        <end position="92"/>
    </location>
</feature>
<dbReference type="SMART" id="SM00471">
    <property type="entry name" value="HDc"/>
    <property type="match status" value="1"/>
</dbReference>
<keyword evidence="4" id="KW-0472">Membrane</keyword>
<gene>
    <name evidence="7" type="ORF">IV203_008339</name>
</gene>
<proteinExistence type="predicted"/>
<dbReference type="OrthoDB" id="10258068at2759"/>
<name>A0A9K3L007_9STRA</name>
<dbReference type="GO" id="GO:0035556">
    <property type="term" value="P:intracellular signal transduction"/>
    <property type="evidence" value="ECO:0007669"/>
    <property type="project" value="InterPro"/>
</dbReference>
<dbReference type="SMART" id="SM00044">
    <property type="entry name" value="CYCc"/>
    <property type="match status" value="1"/>
</dbReference>
<dbReference type="Pfam" id="PF00211">
    <property type="entry name" value="Guanylate_cyc"/>
    <property type="match status" value="1"/>
</dbReference>
<keyword evidence="4" id="KW-1133">Transmembrane helix</keyword>
<evidence type="ECO:0000256" key="1">
    <source>
        <dbReference type="ARBA" id="ARBA00022741"/>
    </source>
</evidence>
<dbReference type="CDD" id="cd07302">
    <property type="entry name" value="CHD"/>
    <property type="match status" value="1"/>
</dbReference>
<dbReference type="Proteomes" id="UP000693970">
    <property type="component" value="Unassembled WGS sequence"/>
</dbReference>
<feature type="region of interest" description="Disordered" evidence="3">
    <location>
        <begin position="51"/>
        <end position="92"/>
    </location>
</feature>
<dbReference type="InterPro" id="IPR003607">
    <property type="entry name" value="HD/PDEase_dom"/>
</dbReference>
<reference evidence="7" key="1">
    <citation type="journal article" date="2021" name="Sci. Rep.">
        <title>Diploid genomic architecture of Nitzschia inconspicua, an elite biomass production diatom.</title>
        <authorList>
            <person name="Oliver A."/>
            <person name="Podell S."/>
            <person name="Pinowska A."/>
            <person name="Traller J.C."/>
            <person name="Smith S.R."/>
            <person name="McClure R."/>
            <person name="Beliaev A."/>
            <person name="Bohutskyi P."/>
            <person name="Hill E.A."/>
            <person name="Rabines A."/>
            <person name="Zheng H."/>
            <person name="Allen L.Z."/>
            <person name="Kuo A."/>
            <person name="Grigoriev I.V."/>
            <person name="Allen A.E."/>
            <person name="Hazlebeck D."/>
            <person name="Allen E.E."/>
        </authorList>
    </citation>
    <scope>NUCLEOTIDE SEQUENCE</scope>
    <source>
        <strain evidence="7">Hildebrandi</strain>
    </source>
</reference>